<evidence type="ECO:0000313" key="1">
    <source>
        <dbReference type="EMBL" id="KAJ8127648.1"/>
    </source>
</evidence>
<dbReference type="Proteomes" id="UP001153332">
    <property type="component" value="Unassembled WGS sequence"/>
</dbReference>
<proteinExistence type="predicted"/>
<comment type="caution">
    <text evidence="1">The sequence shown here is derived from an EMBL/GenBank/DDBJ whole genome shotgun (WGS) entry which is preliminary data.</text>
</comment>
<keyword evidence="2" id="KW-1185">Reference proteome</keyword>
<dbReference type="EMBL" id="JAPUUL010001349">
    <property type="protein sequence ID" value="KAJ8127648.1"/>
    <property type="molecule type" value="Genomic_DNA"/>
</dbReference>
<name>A0ACC2JK99_9PEZI</name>
<organism evidence="1 2">
    <name type="scientific">Lasiodiplodia mahajangana</name>
    <dbReference type="NCBI Taxonomy" id="1108764"/>
    <lineage>
        <taxon>Eukaryota</taxon>
        <taxon>Fungi</taxon>
        <taxon>Dikarya</taxon>
        <taxon>Ascomycota</taxon>
        <taxon>Pezizomycotina</taxon>
        <taxon>Dothideomycetes</taxon>
        <taxon>Dothideomycetes incertae sedis</taxon>
        <taxon>Botryosphaeriales</taxon>
        <taxon>Botryosphaeriaceae</taxon>
        <taxon>Lasiodiplodia</taxon>
    </lineage>
</organism>
<protein>
    <submittedName>
        <fullName evidence="1">Uncharacterized protein</fullName>
    </submittedName>
</protein>
<gene>
    <name evidence="1" type="ORF">O1611_g5987</name>
</gene>
<accession>A0ACC2JK99</accession>
<reference evidence="1" key="1">
    <citation type="submission" date="2022-12" db="EMBL/GenBank/DDBJ databases">
        <title>Genome Sequence of Lasiodiplodia mahajangana.</title>
        <authorList>
            <person name="Buettner E."/>
        </authorList>
    </citation>
    <scope>NUCLEOTIDE SEQUENCE</scope>
    <source>
        <strain evidence="1">VT137</strain>
    </source>
</reference>
<sequence length="550" mass="62122">MATQIGFGLVASLSAIAGVASHLSYFIHGEHMLTAYKLVILALFGPPAAIALLTTVTGLPFSYAVQLTSVSYGAYMAMLFTSMLVYRAFFHPLRHFAGPKLARLSQFYHFFHIRAKVDNYRHLDRLHRKYGEYVRVGPNLLSISDPDMIEVIFHPQSNFAKAEWYDIANPLLNLVQLRDRAEHDRRRRHGWDLAFTTKALRSYDSRVIKYADQFVAQMARRAGQSVNVTDWLEWYAFDVMGDLAFGRSFKALENGKSHIYIDTMHSTSALPLGCLGTLPWVIQTITNLVPARLNPFMTLVRYSDECIEERKQRKPTEPDIMTPILAAGPFYEDPKADALLLVGDARLIIIAGSDTSASALIHCFYELGRDASVVRKIREELEQYGIRNDETLSITQLQYLEYLNAFIQETLRMHPTNPGGLFRLTPSGGVKIGGHHLPGGVKVVNPHYTVLRSPKAFVSPNEFIPERWTTRPELVLNRKAFCVFSLGRYACIGRNLAMNELRAVISKSVLEFDIALAPGETGRALLEESKDIFTMSLAKLELRFTRRSKK</sequence>
<evidence type="ECO:0000313" key="2">
    <source>
        <dbReference type="Proteomes" id="UP001153332"/>
    </source>
</evidence>